<evidence type="ECO:0000313" key="2">
    <source>
        <dbReference type="Proteomes" id="UP000326582"/>
    </source>
</evidence>
<dbReference type="Proteomes" id="UP000326582">
    <property type="component" value="Chromosome 4"/>
</dbReference>
<accession>A0ACD0WLB9</accession>
<dbReference type="EMBL" id="CP038487">
    <property type="protein sequence ID" value="QFZ28364.1"/>
    <property type="molecule type" value="Genomic_DNA"/>
</dbReference>
<evidence type="ECO:0000313" key="1">
    <source>
        <dbReference type="EMBL" id="QFZ28364.1"/>
    </source>
</evidence>
<keyword evidence="2" id="KW-1185">Reference proteome</keyword>
<organism evidence="1 2">
    <name type="scientific">Clavispora lusitaniae</name>
    <name type="common">Candida lusitaniae</name>
    <dbReference type="NCBI Taxonomy" id="36911"/>
    <lineage>
        <taxon>Eukaryota</taxon>
        <taxon>Fungi</taxon>
        <taxon>Dikarya</taxon>
        <taxon>Ascomycota</taxon>
        <taxon>Saccharomycotina</taxon>
        <taxon>Pichiomycetes</taxon>
        <taxon>Metschnikowiaceae</taxon>
        <taxon>Clavispora</taxon>
    </lineage>
</organism>
<reference evidence="2" key="1">
    <citation type="journal article" date="2019" name="MBio">
        <title>Comparative genomics for the elucidation of multidrug resistance (MDR) in Candida lusitaniae.</title>
        <authorList>
            <person name="Kannan A."/>
            <person name="Asner S.A."/>
            <person name="Trachsel E."/>
            <person name="Kelly S."/>
            <person name="Parker J."/>
            <person name="Sanglard D."/>
        </authorList>
    </citation>
    <scope>NUCLEOTIDE SEQUENCE [LARGE SCALE GENOMIC DNA]</scope>
    <source>
        <strain evidence="2">P1</strain>
    </source>
</reference>
<proteinExistence type="predicted"/>
<sequence length="600" mass="66019">MDPSISVLNPPPYPRPSALALKLNTDVLSQLRSLHNSGASPKLVVKNGKFSIKISEQLIFPCSSSDENLRFDIYSPSTNQSSYDFTATVSTRLNVLSDPKQIKEHLRSTVSAEADLPQKPSFPRTRPAPHSEPSAESSSWALSPSPYSITASDSPAEVLVKFLCLVALGPIKHSALQNKLDPKHIIPPNELKSMIATHTQAYSSQDTFIEDDVFPNIDSGAAKIDSTAQYIILKDKAYKELRPCQWSFYTDYERSLILENANNALSRLGYSDTHPLRKRIAEKTHSAPPLKKHTALGGGLLANSKKSSTTHNSPKVQPASPLTAVQRTRRPATESPELDLSSGQLRARKLRVDGSPGKISSKRKFVYSSSSSAASSDDEKAVKRSKTNGVRSNSNGSTVSTTSTTGRNASHGTSPSSVNEDGASDERSDDDVKLSIMAKHPSIVPPRPQSALSITNAEKKQQYYSQLAMKFRSKYREYEKLHRTLTSSFKKGGGPEKKKQLTRLFEMHNCLSEWKKKLWDYHNENNLTEGIMNLSRHRKSNNTSSAQVNGVSPTRSIGSLNFNKAHTTSPAIGSNERFGHQNNNITVKARPLSKLLLITN</sequence>
<name>A0ACD0WLB9_CLALS</name>
<gene>
    <name evidence="1" type="ORF">EJF14_40401</name>
</gene>
<protein>
    <submittedName>
        <fullName evidence="1">Uncharacterized protein</fullName>
    </submittedName>
</protein>